<keyword evidence="2" id="KW-1185">Reference proteome</keyword>
<protein>
    <submittedName>
        <fullName evidence="1">Uncharacterized protein</fullName>
    </submittedName>
</protein>
<proteinExistence type="predicted"/>
<accession>A0A3M7RQC0</accession>
<comment type="caution">
    <text evidence="1">The sequence shown here is derived from an EMBL/GenBank/DDBJ whole genome shotgun (WGS) entry which is preliminary data.</text>
</comment>
<evidence type="ECO:0000313" key="1">
    <source>
        <dbReference type="EMBL" id="RNA25679.1"/>
    </source>
</evidence>
<dbReference type="EMBL" id="REGN01002888">
    <property type="protein sequence ID" value="RNA25679.1"/>
    <property type="molecule type" value="Genomic_DNA"/>
</dbReference>
<dbReference type="AlphaFoldDB" id="A0A3M7RQC0"/>
<name>A0A3M7RQC0_BRAPC</name>
<evidence type="ECO:0000313" key="2">
    <source>
        <dbReference type="Proteomes" id="UP000276133"/>
    </source>
</evidence>
<sequence>MTRSFHFVKFYKINKNASKKNVINRNCYDIIRKQLLDILNNEDKLRLRNLIALNYFLDIIATKS</sequence>
<organism evidence="1 2">
    <name type="scientific">Brachionus plicatilis</name>
    <name type="common">Marine rotifer</name>
    <name type="synonym">Brachionus muelleri</name>
    <dbReference type="NCBI Taxonomy" id="10195"/>
    <lineage>
        <taxon>Eukaryota</taxon>
        <taxon>Metazoa</taxon>
        <taxon>Spiralia</taxon>
        <taxon>Gnathifera</taxon>
        <taxon>Rotifera</taxon>
        <taxon>Eurotatoria</taxon>
        <taxon>Monogononta</taxon>
        <taxon>Pseudotrocha</taxon>
        <taxon>Ploima</taxon>
        <taxon>Brachionidae</taxon>
        <taxon>Brachionus</taxon>
    </lineage>
</organism>
<reference evidence="1 2" key="1">
    <citation type="journal article" date="2018" name="Sci. Rep.">
        <title>Genomic signatures of local adaptation to the degree of environmental predictability in rotifers.</title>
        <authorList>
            <person name="Franch-Gras L."/>
            <person name="Hahn C."/>
            <person name="Garcia-Roger E.M."/>
            <person name="Carmona M.J."/>
            <person name="Serra M."/>
            <person name="Gomez A."/>
        </authorList>
    </citation>
    <scope>NUCLEOTIDE SEQUENCE [LARGE SCALE GENOMIC DNA]</scope>
    <source>
        <strain evidence="1">HYR1</strain>
    </source>
</reference>
<dbReference type="Proteomes" id="UP000276133">
    <property type="component" value="Unassembled WGS sequence"/>
</dbReference>
<gene>
    <name evidence="1" type="ORF">BpHYR1_017077</name>
</gene>